<keyword evidence="5" id="KW-0998">Cell outer membrane</keyword>
<evidence type="ECO:0000256" key="2">
    <source>
        <dbReference type="ARBA" id="ARBA00006275"/>
    </source>
</evidence>
<evidence type="ECO:0000259" key="6">
    <source>
        <dbReference type="Pfam" id="PF07980"/>
    </source>
</evidence>
<dbReference type="InterPro" id="IPR033985">
    <property type="entry name" value="SusD-like_N"/>
</dbReference>
<evidence type="ECO:0000256" key="4">
    <source>
        <dbReference type="ARBA" id="ARBA00023136"/>
    </source>
</evidence>
<dbReference type="Proteomes" id="UP000597338">
    <property type="component" value="Unassembled WGS sequence"/>
</dbReference>
<reference evidence="9" key="1">
    <citation type="journal article" date="2019" name="Int. J. Syst. Evol. Microbiol.">
        <title>The Global Catalogue of Microorganisms (GCM) 10K type strain sequencing project: providing services to taxonomists for standard genome sequencing and annotation.</title>
        <authorList>
            <consortium name="The Broad Institute Genomics Platform"/>
            <consortium name="The Broad Institute Genome Sequencing Center for Infectious Disease"/>
            <person name="Wu L."/>
            <person name="Ma J."/>
        </authorList>
    </citation>
    <scope>NUCLEOTIDE SEQUENCE [LARGE SCALE GENOMIC DNA]</scope>
    <source>
        <strain evidence="9">CGMCC 1.15342</strain>
    </source>
</reference>
<dbReference type="RefSeq" id="WP_188746284.1">
    <property type="nucleotide sequence ID" value="NZ_BMIK01000001.1"/>
</dbReference>
<comment type="similarity">
    <text evidence="2">Belongs to the SusD family.</text>
</comment>
<dbReference type="EMBL" id="BMIK01000001">
    <property type="protein sequence ID" value="GGC13070.1"/>
    <property type="molecule type" value="Genomic_DNA"/>
</dbReference>
<evidence type="ECO:0008006" key="10">
    <source>
        <dbReference type="Google" id="ProtNLM"/>
    </source>
</evidence>
<dbReference type="InterPro" id="IPR012944">
    <property type="entry name" value="SusD_RagB_dom"/>
</dbReference>
<gene>
    <name evidence="8" type="ORF">GCM10011386_00890</name>
</gene>
<evidence type="ECO:0000256" key="5">
    <source>
        <dbReference type="ARBA" id="ARBA00023237"/>
    </source>
</evidence>
<dbReference type="SUPFAM" id="SSF48452">
    <property type="entry name" value="TPR-like"/>
    <property type="match status" value="1"/>
</dbReference>
<evidence type="ECO:0000313" key="8">
    <source>
        <dbReference type="EMBL" id="GGC13070.1"/>
    </source>
</evidence>
<organism evidence="8 9">
    <name type="scientific">Parapedobacter defluvii</name>
    <dbReference type="NCBI Taxonomy" id="2045106"/>
    <lineage>
        <taxon>Bacteria</taxon>
        <taxon>Pseudomonadati</taxon>
        <taxon>Bacteroidota</taxon>
        <taxon>Sphingobacteriia</taxon>
        <taxon>Sphingobacteriales</taxon>
        <taxon>Sphingobacteriaceae</taxon>
        <taxon>Parapedobacter</taxon>
    </lineage>
</organism>
<evidence type="ECO:0000259" key="7">
    <source>
        <dbReference type="Pfam" id="PF14322"/>
    </source>
</evidence>
<proteinExistence type="inferred from homology"/>
<evidence type="ECO:0000256" key="3">
    <source>
        <dbReference type="ARBA" id="ARBA00022729"/>
    </source>
</evidence>
<dbReference type="Gene3D" id="1.25.40.390">
    <property type="match status" value="1"/>
</dbReference>
<protein>
    <recommendedName>
        <fullName evidence="10">Starch-binding associating with outer membrane</fullName>
    </recommendedName>
</protein>
<feature type="domain" description="SusD-like N-terminal" evidence="7">
    <location>
        <begin position="26"/>
        <end position="228"/>
    </location>
</feature>
<dbReference type="Pfam" id="PF07980">
    <property type="entry name" value="SusD_RagB"/>
    <property type="match status" value="1"/>
</dbReference>
<sequence>MKTIIKHLQQLVAGIFILLTTGCNKNFLDRQPDDMLDLDAVFAQALETERYLANVYSFVPPLGDGNQGFEGSFMSIADEADFGASFMYANHLHNIGNWGPSTTVFDFWTYLYQGVRSASVFIARVDECQEMSAELRKQRKAEARALRAFYYSLLLRQYGPVVVLAETPFEIDTPPESLQLARTPYDACVQYISAEFDQAISDLPARITDQGQLGRVDQLVVLAAKARMLLYAASPLFNGNADYGNFVNPDGTPLINTVYDHEKWKTAADAAKAVIDRMPSGLLIKTDETGSPNPLSSYRDVFLDRWNQEIIWGRQPKGELLDWHWWQHCAPHQAGGEAVYGATQQQVDAFFMANGERPITGYNTDGSPIINPRSGYTEQGFAEETTQYWNEGVSKMYVGREPRFYATISFNGASWVNRGEDGNQSYRFEFWAGGADLVGDNYSKTGYAIRKFIHPSTVWNPNWANVTVEKLQDIIFRLGEVYLNYAEALNEYDFAGNQVEILHYLNLIRKRAGIPAYGTAPGQIAPPPSQSAMRDAIRAERRAELVFEDLRIWDCRRWKIAEQTDDGPFYGINIKGGSHLSDPLLYKRVVFENRVFQRKHYLWPIPQTEVERNRQCVQNPFW</sequence>
<keyword evidence="4" id="KW-0472">Membrane</keyword>
<comment type="caution">
    <text evidence="8">The sequence shown here is derived from an EMBL/GenBank/DDBJ whole genome shotgun (WGS) entry which is preliminary data.</text>
</comment>
<dbReference type="PROSITE" id="PS51257">
    <property type="entry name" value="PROKAR_LIPOPROTEIN"/>
    <property type="match status" value="1"/>
</dbReference>
<dbReference type="Pfam" id="PF14322">
    <property type="entry name" value="SusD-like_3"/>
    <property type="match status" value="1"/>
</dbReference>
<keyword evidence="3" id="KW-0732">Signal</keyword>
<comment type="subcellular location">
    <subcellularLocation>
        <location evidence="1">Cell outer membrane</location>
    </subcellularLocation>
</comment>
<evidence type="ECO:0000313" key="9">
    <source>
        <dbReference type="Proteomes" id="UP000597338"/>
    </source>
</evidence>
<keyword evidence="9" id="KW-1185">Reference proteome</keyword>
<accession>A0ABQ1L2F9</accession>
<name>A0ABQ1L2F9_9SPHI</name>
<feature type="domain" description="RagB/SusD" evidence="6">
    <location>
        <begin position="330"/>
        <end position="622"/>
    </location>
</feature>
<evidence type="ECO:0000256" key="1">
    <source>
        <dbReference type="ARBA" id="ARBA00004442"/>
    </source>
</evidence>
<dbReference type="InterPro" id="IPR011990">
    <property type="entry name" value="TPR-like_helical_dom_sf"/>
</dbReference>